<evidence type="ECO:0000313" key="8">
    <source>
        <dbReference type="EMBL" id="RCW85022.1"/>
    </source>
</evidence>
<evidence type="ECO:0000256" key="3">
    <source>
        <dbReference type="ARBA" id="ARBA00022741"/>
    </source>
</evidence>
<keyword evidence="3 6" id="KW-0547">Nucleotide-binding</keyword>
<feature type="binding site" evidence="6">
    <location>
        <begin position="34"/>
        <end position="39"/>
    </location>
    <ligand>
        <name>ATP</name>
        <dbReference type="ChEBI" id="CHEBI:30616"/>
    </ligand>
</feature>
<comment type="function">
    <text evidence="6">Ligates lysine onto the cytidine present at position 34 of the AUA codon-specific tRNA(Ile) that contains the anticodon CAU, in an ATP-dependent manner. Cytidine is converted to lysidine, thus changing the amino acid specificity of the tRNA from methionine to isoleucine.</text>
</comment>
<dbReference type="Pfam" id="PF01171">
    <property type="entry name" value="ATP_bind_3"/>
    <property type="match status" value="1"/>
</dbReference>
<evidence type="ECO:0000256" key="1">
    <source>
        <dbReference type="ARBA" id="ARBA00022598"/>
    </source>
</evidence>
<dbReference type="InterPro" id="IPR012094">
    <property type="entry name" value="tRNA_Ile_lys_synt"/>
</dbReference>
<accession>A0A368YXT3</accession>
<evidence type="ECO:0000256" key="6">
    <source>
        <dbReference type="HAMAP-Rule" id="MF_01161"/>
    </source>
</evidence>
<dbReference type="PANTHER" id="PTHR43033">
    <property type="entry name" value="TRNA(ILE)-LYSIDINE SYNTHASE-RELATED"/>
    <property type="match status" value="1"/>
</dbReference>
<comment type="similarity">
    <text evidence="6">Belongs to the tRNA(Ile)-lysidine synthase family.</text>
</comment>
<protein>
    <recommendedName>
        <fullName evidence="6">tRNA(Ile)-lysidine synthase</fullName>
        <ecNumber evidence="6">6.3.4.19</ecNumber>
    </recommendedName>
    <alternativeName>
        <fullName evidence="6">tRNA(Ile)-2-lysyl-cytidine synthase</fullName>
    </alternativeName>
    <alternativeName>
        <fullName evidence="6">tRNA(Ile)-lysidine synthetase</fullName>
    </alternativeName>
</protein>
<evidence type="ECO:0000256" key="4">
    <source>
        <dbReference type="ARBA" id="ARBA00022840"/>
    </source>
</evidence>
<keyword evidence="6" id="KW-0963">Cytoplasm</keyword>
<comment type="catalytic activity">
    <reaction evidence="5 6">
        <text>cytidine(34) in tRNA(Ile2) + L-lysine + ATP = lysidine(34) in tRNA(Ile2) + AMP + diphosphate + H(+)</text>
        <dbReference type="Rhea" id="RHEA:43744"/>
        <dbReference type="Rhea" id="RHEA-COMP:10625"/>
        <dbReference type="Rhea" id="RHEA-COMP:10670"/>
        <dbReference type="ChEBI" id="CHEBI:15378"/>
        <dbReference type="ChEBI" id="CHEBI:30616"/>
        <dbReference type="ChEBI" id="CHEBI:32551"/>
        <dbReference type="ChEBI" id="CHEBI:33019"/>
        <dbReference type="ChEBI" id="CHEBI:82748"/>
        <dbReference type="ChEBI" id="CHEBI:83665"/>
        <dbReference type="ChEBI" id="CHEBI:456215"/>
        <dbReference type="EC" id="6.3.4.19"/>
    </reaction>
</comment>
<evidence type="ECO:0000259" key="7">
    <source>
        <dbReference type="Pfam" id="PF01171"/>
    </source>
</evidence>
<dbReference type="Proteomes" id="UP000253345">
    <property type="component" value="Unassembled WGS sequence"/>
</dbReference>
<dbReference type="InterPro" id="IPR014729">
    <property type="entry name" value="Rossmann-like_a/b/a_fold"/>
</dbReference>
<evidence type="ECO:0000313" key="9">
    <source>
        <dbReference type="Proteomes" id="UP000253345"/>
    </source>
</evidence>
<dbReference type="GO" id="GO:0005524">
    <property type="term" value="F:ATP binding"/>
    <property type="evidence" value="ECO:0007669"/>
    <property type="project" value="UniProtKB-UniRule"/>
</dbReference>
<evidence type="ECO:0000256" key="5">
    <source>
        <dbReference type="ARBA" id="ARBA00048539"/>
    </source>
</evidence>
<dbReference type="RefSeq" id="WP_114348784.1">
    <property type="nucleotide sequence ID" value="NZ_QPJL01000006.1"/>
</dbReference>
<keyword evidence="9" id="KW-1185">Reference proteome</keyword>
<reference evidence="8 9" key="1">
    <citation type="submission" date="2018-07" db="EMBL/GenBank/DDBJ databases">
        <title>Genomic Encyclopedia of Type Strains, Phase III (KMG-III): the genomes of soil and plant-associated and newly described type strains.</title>
        <authorList>
            <person name="Whitman W."/>
        </authorList>
    </citation>
    <scope>NUCLEOTIDE SEQUENCE [LARGE SCALE GENOMIC DNA]</scope>
    <source>
        <strain evidence="8 9">CECT 8525</strain>
    </source>
</reference>
<comment type="subcellular location">
    <subcellularLocation>
        <location evidence="6">Cytoplasm</location>
    </subcellularLocation>
</comment>
<dbReference type="SUPFAM" id="SSF52402">
    <property type="entry name" value="Adenine nucleotide alpha hydrolases-like"/>
    <property type="match status" value="1"/>
</dbReference>
<organism evidence="8 9">
    <name type="scientific">Paracoccus lutimaris</name>
    <dbReference type="NCBI Taxonomy" id="1490030"/>
    <lineage>
        <taxon>Bacteria</taxon>
        <taxon>Pseudomonadati</taxon>
        <taxon>Pseudomonadota</taxon>
        <taxon>Alphaproteobacteria</taxon>
        <taxon>Rhodobacterales</taxon>
        <taxon>Paracoccaceae</taxon>
        <taxon>Paracoccus</taxon>
    </lineage>
</organism>
<dbReference type="HAMAP" id="MF_01161">
    <property type="entry name" value="tRNA_Ile_lys_synt"/>
    <property type="match status" value="1"/>
</dbReference>
<name>A0A368YXT3_9RHOB</name>
<dbReference type="GO" id="GO:0032267">
    <property type="term" value="F:tRNA(Ile)-lysidine synthase activity"/>
    <property type="evidence" value="ECO:0007669"/>
    <property type="project" value="UniProtKB-EC"/>
</dbReference>
<dbReference type="NCBIfam" id="TIGR02432">
    <property type="entry name" value="lysidine_TilS_N"/>
    <property type="match status" value="1"/>
</dbReference>
<dbReference type="OrthoDB" id="9807403at2"/>
<keyword evidence="1 6" id="KW-0436">Ligase</keyword>
<dbReference type="CDD" id="cd01992">
    <property type="entry name" value="TilS_N"/>
    <property type="match status" value="1"/>
</dbReference>
<feature type="domain" description="tRNA(Ile)-lysidine/2-thiocytidine synthase N-terminal" evidence="7">
    <location>
        <begin position="30"/>
        <end position="208"/>
    </location>
</feature>
<dbReference type="GO" id="GO:0006400">
    <property type="term" value="P:tRNA modification"/>
    <property type="evidence" value="ECO:0007669"/>
    <property type="project" value="UniProtKB-UniRule"/>
</dbReference>
<comment type="domain">
    <text evidence="6">The N-terminal region contains the highly conserved SGGXDS motif, predicted to be a P-loop motif involved in ATP binding.</text>
</comment>
<evidence type="ECO:0000256" key="2">
    <source>
        <dbReference type="ARBA" id="ARBA00022694"/>
    </source>
</evidence>
<dbReference type="InterPro" id="IPR011063">
    <property type="entry name" value="TilS/TtcA_N"/>
</dbReference>
<keyword evidence="4 6" id="KW-0067">ATP-binding</keyword>
<proteinExistence type="inferred from homology"/>
<dbReference type="EMBL" id="QPJL01000006">
    <property type="protein sequence ID" value="RCW85022.1"/>
    <property type="molecule type" value="Genomic_DNA"/>
</dbReference>
<dbReference type="Gene3D" id="3.40.50.620">
    <property type="entry name" value="HUPs"/>
    <property type="match status" value="1"/>
</dbReference>
<dbReference type="AlphaFoldDB" id="A0A368YXT3"/>
<gene>
    <name evidence="6" type="primary">tilS</name>
    <name evidence="8" type="ORF">DFP89_10640</name>
</gene>
<keyword evidence="2 6" id="KW-0819">tRNA processing</keyword>
<dbReference type="EC" id="6.3.4.19" evidence="6"/>
<comment type="caution">
    <text evidence="8">The sequence shown here is derived from an EMBL/GenBank/DDBJ whole genome shotgun (WGS) entry which is preliminary data.</text>
</comment>
<sequence>MRAEAPTPTAPDAIVHAALDRLAGDMPRLGIALSGGGDSTALMHLAHGWARERGRVLMAATVDHGLRPGSDAEARQAGLDAQGLGIAHETLLWRREGERAGNLMAAARAARLWLLSDWAHRHGLDAVLLGHTRDDQAETLMMRLNRGAGVDGLAAMAPRREAFGLSWLRPMLDLSRADLRQWLAARGIGWVDDPSNQNADYERIRARKALVALDLPMAQLAQSAANLAMAREALQVFAAHVAEGATARAGALSLPLAAFRAAPLEIRRRLLVAGLRFVTGADYSPRRAPLLAALAALEGEARLTLDGAILEVRGAALCLIREPAAALRGPPGLPDATGAALWDGRWRVQGLGAGQEVRALGYDPLPELDWRASGLTRDEAAASPGIWAGPVLIAAPVLQVAPKAIGEALRNLADFRAMLYTH</sequence>
<dbReference type="GO" id="GO:0005737">
    <property type="term" value="C:cytoplasm"/>
    <property type="evidence" value="ECO:0007669"/>
    <property type="project" value="UniProtKB-SubCell"/>
</dbReference>
<dbReference type="InterPro" id="IPR012795">
    <property type="entry name" value="tRNA_Ile_lys_synt_N"/>
</dbReference>
<dbReference type="PANTHER" id="PTHR43033:SF1">
    <property type="entry name" value="TRNA(ILE)-LYSIDINE SYNTHASE-RELATED"/>
    <property type="match status" value="1"/>
</dbReference>